<sequence length="196" mass="21223">MSKQLYLTPSRRPPSTRPSQSSTMEANKRNAMLCLTRARNVFMDTMEVVYLRKVQSVMDEILTPAVTSSSTTSGNTANASSPIAASSSNITSPLASANHATDANATPGATNALPEISTNEQAQHLILEAWDYFELAEDYTSADIVKKLGEEVFGEDAWGSAVVKYVDEDAITKHPGVQFSASPEAGRMDMENEDVR</sequence>
<gene>
    <name evidence="2" type="ORF">PRZ48_008899</name>
</gene>
<comment type="caution">
    <text evidence="2">The sequence shown here is derived from an EMBL/GenBank/DDBJ whole genome shotgun (WGS) entry which is preliminary data.</text>
</comment>
<feature type="compositionally biased region" description="Basic and acidic residues" evidence="1">
    <location>
        <begin position="186"/>
        <end position="196"/>
    </location>
</feature>
<dbReference type="Proteomes" id="UP001305779">
    <property type="component" value="Unassembled WGS sequence"/>
</dbReference>
<proteinExistence type="predicted"/>
<feature type="region of interest" description="Disordered" evidence="1">
    <location>
        <begin position="66"/>
        <end position="112"/>
    </location>
</feature>
<evidence type="ECO:0000256" key="1">
    <source>
        <dbReference type="SAM" id="MobiDB-lite"/>
    </source>
</evidence>
<feature type="compositionally biased region" description="Low complexity" evidence="1">
    <location>
        <begin position="67"/>
        <end position="93"/>
    </location>
</feature>
<evidence type="ECO:0000313" key="2">
    <source>
        <dbReference type="EMBL" id="KAK4500710.1"/>
    </source>
</evidence>
<feature type="region of interest" description="Disordered" evidence="1">
    <location>
        <begin position="1"/>
        <end position="27"/>
    </location>
</feature>
<organism evidence="2 3">
    <name type="scientific">Zasmidium cellare</name>
    <name type="common">Wine cellar mold</name>
    <name type="synonym">Racodium cellare</name>
    <dbReference type="NCBI Taxonomy" id="395010"/>
    <lineage>
        <taxon>Eukaryota</taxon>
        <taxon>Fungi</taxon>
        <taxon>Dikarya</taxon>
        <taxon>Ascomycota</taxon>
        <taxon>Pezizomycotina</taxon>
        <taxon>Dothideomycetes</taxon>
        <taxon>Dothideomycetidae</taxon>
        <taxon>Mycosphaerellales</taxon>
        <taxon>Mycosphaerellaceae</taxon>
        <taxon>Zasmidium</taxon>
    </lineage>
</organism>
<protein>
    <submittedName>
        <fullName evidence="2">Uncharacterized protein</fullName>
    </submittedName>
</protein>
<evidence type="ECO:0000313" key="3">
    <source>
        <dbReference type="Proteomes" id="UP001305779"/>
    </source>
</evidence>
<feature type="compositionally biased region" description="Polar residues" evidence="1">
    <location>
        <begin position="94"/>
        <end position="109"/>
    </location>
</feature>
<keyword evidence="3" id="KW-1185">Reference proteome</keyword>
<reference evidence="2 3" key="1">
    <citation type="journal article" date="2023" name="G3 (Bethesda)">
        <title>A chromosome-level genome assembly of Zasmidium syzygii isolated from banana leaves.</title>
        <authorList>
            <person name="van Westerhoven A.C."/>
            <person name="Mehrabi R."/>
            <person name="Talebi R."/>
            <person name="Steentjes M.B.F."/>
            <person name="Corcolon B."/>
            <person name="Chong P.A."/>
            <person name="Kema G.H.J."/>
            <person name="Seidl M.F."/>
        </authorList>
    </citation>
    <scope>NUCLEOTIDE SEQUENCE [LARGE SCALE GENOMIC DNA]</scope>
    <source>
        <strain evidence="2 3">P124</strain>
    </source>
</reference>
<name>A0ABR0EHF9_ZASCE</name>
<dbReference type="EMBL" id="JAXOVC010000006">
    <property type="protein sequence ID" value="KAK4500710.1"/>
    <property type="molecule type" value="Genomic_DNA"/>
</dbReference>
<accession>A0ABR0EHF9</accession>
<feature type="region of interest" description="Disordered" evidence="1">
    <location>
        <begin position="177"/>
        <end position="196"/>
    </location>
</feature>